<protein>
    <submittedName>
        <fullName evidence="1">Uncharacterized protein</fullName>
    </submittedName>
</protein>
<accession>A0A9W9XZ55</accession>
<comment type="caution">
    <text evidence="1">The sequence shown here is derived from an EMBL/GenBank/DDBJ whole genome shotgun (WGS) entry which is preliminary data.</text>
</comment>
<sequence length="96" mass="10848">MSGLKIVALIPVIISAFRAISVEYRAWRKQREDCRNKGKNLALQKCLDGNWETVQNAYDEDLRLLGPVFQRDDGIGRESLMQHLIILQSSVVSGGF</sequence>
<reference evidence="1" key="2">
    <citation type="journal article" date="2023" name="IMA Fungus">
        <title>Comparative genomic study of the Penicillium genus elucidates a diverse pangenome and 15 lateral gene transfer events.</title>
        <authorList>
            <person name="Petersen C."/>
            <person name="Sorensen T."/>
            <person name="Nielsen M.R."/>
            <person name="Sondergaard T.E."/>
            <person name="Sorensen J.L."/>
            <person name="Fitzpatrick D.A."/>
            <person name="Frisvad J.C."/>
            <person name="Nielsen K.L."/>
        </authorList>
    </citation>
    <scope>NUCLEOTIDE SEQUENCE</scope>
    <source>
        <strain evidence="1">IBT 29495</strain>
    </source>
</reference>
<evidence type="ECO:0000313" key="1">
    <source>
        <dbReference type="EMBL" id="KAJ5512857.1"/>
    </source>
</evidence>
<proteinExistence type="predicted"/>
<organism evidence="1 2">
    <name type="scientific">Penicillium fimorum</name>
    <dbReference type="NCBI Taxonomy" id="1882269"/>
    <lineage>
        <taxon>Eukaryota</taxon>
        <taxon>Fungi</taxon>
        <taxon>Dikarya</taxon>
        <taxon>Ascomycota</taxon>
        <taxon>Pezizomycotina</taxon>
        <taxon>Eurotiomycetes</taxon>
        <taxon>Eurotiomycetidae</taxon>
        <taxon>Eurotiales</taxon>
        <taxon>Aspergillaceae</taxon>
        <taxon>Penicillium</taxon>
    </lineage>
</organism>
<dbReference type="Proteomes" id="UP001149954">
    <property type="component" value="Unassembled WGS sequence"/>
</dbReference>
<dbReference type="OrthoDB" id="5309037at2759"/>
<reference evidence="1" key="1">
    <citation type="submission" date="2022-12" db="EMBL/GenBank/DDBJ databases">
        <authorList>
            <person name="Petersen C."/>
        </authorList>
    </citation>
    <scope>NUCLEOTIDE SEQUENCE</scope>
    <source>
        <strain evidence="1">IBT 29495</strain>
    </source>
</reference>
<evidence type="ECO:0000313" key="2">
    <source>
        <dbReference type="Proteomes" id="UP001149954"/>
    </source>
</evidence>
<dbReference type="AlphaFoldDB" id="A0A9W9XZ55"/>
<keyword evidence="2" id="KW-1185">Reference proteome</keyword>
<gene>
    <name evidence="1" type="ORF">N7463_002409</name>
</gene>
<name>A0A9W9XZ55_9EURO</name>
<dbReference type="EMBL" id="JAPWDS010000002">
    <property type="protein sequence ID" value="KAJ5512857.1"/>
    <property type="molecule type" value="Genomic_DNA"/>
</dbReference>